<dbReference type="EMBL" id="JBBWUH010000004">
    <property type="protein sequence ID" value="KAK8169334.1"/>
    <property type="molecule type" value="Genomic_DNA"/>
</dbReference>
<evidence type="ECO:0000313" key="2">
    <source>
        <dbReference type="EMBL" id="KAK8169334.1"/>
    </source>
</evidence>
<name>A0ABR1XVD8_9PEZI</name>
<feature type="compositionally biased region" description="Acidic residues" evidence="1">
    <location>
        <begin position="523"/>
        <end position="535"/>
    </location>
</feature>
<feature type="region of interest" description="Disordered" evidence="1">
    <location>
        <begin position="96"/>
        <end position="125"/>
    </location>
</feature>
<comment type="caution">
    <text evidence="2">The sequence shown here is derived from an EMBL/GenBank/DDBJ whole genome shotgun (WGS) entry which is preliminary data.</text>
</comment>
<feature type="region of interest" description="Disordered" evidence="1">
    <location>
        <begin position="385"/>
        <end position="404"/>
    </location>
</feature>
<dbReference type="Proteomes" id="UP001456524">
    <property type="component" value="Unassembled WGS sequence"/>
</dbReference>
<feature type="region of interest" description="Disordered" evidence="1">
    <location>
        <begin position="516"/>
        <end position="535"/>
    </location>
</feature>
<feature type="region of interest" description="Disordered" evidence="1">
    <location>
        <begin position="346"/>
        <end position="371"/>
    </location>
</feature>
<proteinExistence type="predicted"/>
<feature type="compositionally biased region" description="Low complexity" evidence="1">
    <location>
        <begin position="354"/>
        <end position="365"/>
    </location>
</feature>
<accession>A0ABR1XVD8</accession>
<gene>
    <name evidence="2" type="ORF">IWX90DRAFT_173616</name>
</gene>
<evidence type="ECO:0008006" key="4">
    <source>
        <dbReference type="Google" id="ProtNLM"/>
    </source>
</evidence>
<feature type="region of interest" description="Disordered" evidence="1">
    <location>
        <begin position="310"/>
        <end position="333"/>
    </location>
</feature>
<protein>
    <recommendedName>
        <fullName evidence="4">Autophagy-related protein 17</fullName>
    </recommendedName>
</protein>
<feature type="region of interest" description="Disordered" evidence="1">
    <location>
        <begin position="430"/>
        <end position="467"/>
    </location>
</feature>
<evidence type="ECO:0000313" key="3">
    <source>
        <dbReference type="Proteomes" id="UP001456524"/>
    </source>
</evidence>
<evidence type="ECO:0000256" key="1">
    <source>
        <dbReference type="SAM" id="MobiDB-lite"/>
    </source>
</evidence>
<organism evidence="2 3">
    <name type="scientific">Phyllosticta citrichinensis</name>
    <dbReference type="NCBI Taxonomy" id="1130410"/>
    <lineage>
        <taxon>Eukaryota</taxon>
        <taxon>Fungi</taxon>
        <taxon>Dikarya</taxon>
        <taxon>Ascomycota</taxon>
        <taxon>Pezizomycotina</taxon>
        <taxon>Dothideomycetes</taxon>
        <taxon>Dothideomycetes incertae sedis</taxon>
        <taxon>Botryosphaeriales</taxon>
        <taxon>Phyllostictaceae</taxon>
        <taxon>Phyllosticta</taxon>
    </lineage>
</organism>
<sequence length="535" mass="59335">MAPPIDCPATPPARPVLHDSPFSDYYTDSSPVLAAQTTKAQNALVNRLSQLAVQFTRQDVPQDVAHHVQATLDHIYALFTVPDTQTRQPADMEDSGLFIDEDSPCPSKTCYDPPATTDDDGQDDGVHEELDDVYGNMLKMSRELRQTFAGLQDNEHTLMEDLVDSMEEGETLRMENTDLRSKLNLIQRQADLLGEQVNGLRAKNKMVTAENHNLREDLHHEFNQLLNLRLHLIEIEFECARTLPGRERNDALAKSISRWRDEWDTLSQHFQRRSEQYSRIIDFARLNDGRELIESMHELIVEDCFSQGSCPSSSHSSRPTSSHSSRSSYGHRRTISGSELREFLLKSEPRSRQASTSSKASVDSSATEHSMHDYASGKVVSACNSPHLTGADDDTSRAPPPAHAPIEDTVARAKGADPADVVSTALVPAEPSASLAHRDRVQDAAGAAQEEEEETASGTTPPTPPFQLAGFLSRLWSSATTTRPVAVIPRKLYGDPRMNLWDALADASSVSLYDDFYDQYNDGNDDETETQSDTA</sequence>
<keyword evidence="3" id="KW-1185">Reference proteome</keyword>
<feature type="compositionally biased region" description="Low complexity" evidence="1">
    <location>
        <begin position="310"/>
        <end position="328"/>
    </location>
</feature>
<reference evidence="2 3" key="1">
    <citation type="journal article" date="2022" name="G3 (Bethesda)">
        <title>Enemy or ally: a genomic approach to elucidate the lifestyle of Phyllosticta citrichinaensis.</title>
        <authorList>
            <person name="Buijs V.A."/>
            <person name="Groenewald J.Z."/>
            <person name="Haridas S."/>
            <person name="LaButti K.M."/>
            <person name="Lipzen A."/>
            <person name="Martin F.M."/>
            <person name="Barry K."/>
            <person name="Grigoriev I.V."/>
            <person name="Crous P.W."/>
            <person name="Seidl M.F."/>
        </authorList>
    </citation>
    <scope>NUCLEOTIDE SEQUENCE [LARGE SCALE GENOMIC DNA]</scope>
    <source>
        <strain evidence="2 3">CBS 129764</strain>
    </source>
</reference>